<dbReference type="EMBL" id="KZ613464">
    <property type="protein sequence ID" value="PMD28277.1"/>
    <property type="molecule type" value="Genomic_DNA"/>
</dbReference>
<dbReference type="AlphaFoldDB" id="A0A2J6QPT4"/>
<accession>A0A2J6QPT4</accession>
<evidence type="ECO:0000313" key="1">
    <source>
        <dbReference type="EMBL" id="PMD28277.1"/>
    </source>
</evidence>
<keyword evidence="2" id="KW-1185">Reference proteome</keyword>
<organism evidence="1 2">
    <name type="scientific">Hyaloscypha hepaticicola</name>
    <dbReference type="NCBI Taxonomy" id="2082293"/>
    <lineage>
        <taxon>Eukaryota</taxon>
        <taxon>Fungi</taxon>
        <taxon>Dikarya</taxon>
        <taxon>Ascomycota</taxon>
        <taxon>Pezizomycotina</taxon>
        <taxon>Leotiomycetes</taxon>
        <taxon>Helotiales</taxon>
        <taxon>Hyaloscyphaceae</taxon>
        <taxon>Hyaloscypha</taxon>
    </lineage>
</organism>
<evidence type="ECO:0000313" key="2">
    <source>
        <dbReference type="Proteomes" id="UP000235672"/>
    </source>
</evidence>
<proteinExistence type="predicted"/>
<name>A0A2J6QPT4_9HELO</name>
<protein>
    <submittedName>
        <fullName evidence="1">Uncharacterized protein</fullName>
    </submittedName>
</protein>
<gene>
    <name evidence="1" type="ORF">NA56DRAFT_696042</name>
</gene>
<sequence length="193" mass="20976">MSYSRMMQRTEGKLHKIISLRHEQHHPYRTLHVAQLAVGGPDMDISTTHDSSIYLILKMTRKSATELGFGVKSRLSVSLLEFRQGMTSEEAADGLGVDVLLPLLLLLLLCSERGSPIGDGLATLRKGLAGIRSAESVKRALAGLEKNGLRISWVEVIALSLKAREQLLQTNILNPSEGFLGGTLVASATSFVQ</sequence>
<reference evidence="1 2" key="1">
    <citation type="submission" date="2016-05" db="EMBL/GenBank/DDBJ databases">
        <title>A degradative enzymes factory behind the ericoid mycorrhizal symbiosis.</title>
        <authorList>
            <consortium name="DOE Joint Genome Institute"/>
            <person name="Martino E."/>
            <person name="Morin E."/>
            <person name="Grelet G."/>
            <person name="Kuo A."/>
            <person name="Kohler A."/>
            <person name="Daghino S."/>
            <person name="Barry K."/>
            <person name="Choi C."/>
            <person name="Cichocki N."/>
            <person name="Clum A."/>
            <person name="Copeland A."/>
            <person name="Hainaut M."/>
            <person name="Haridas S."/>
            <person name="Labutti K."/>
            <person name="Lindquist E."/>
            <person name="Lipzen A."/>
            <person name="Khouja H.-R."/>
            <person name="Murat C."/>
            <person name="Ohm R."/>
            <person name="Olson A."/>
            <person name="Spatafora J."/>
            <person name="Veneault-Fourrey C."/>
            <person name="Henrissat B."/>
            <person name="Grigoriev I."/>
            <person name="Martin F."/>
            <person name="Perotto S."/>
        </authorList>
    </citation>
    <scope>NUCLEOTIDE SEQUENCE [LARGE SCALE GENOMIC DNA]</scope>
    <source>
        <strain evidence="1 2">UAMH 7357</strain>
    </source>
</reference>
<dbReference type="Proteomes" id="UP000235672">
    <property type="component" value="Unassembled WGS sequence"/>
</dbReference>